<dbReference type="EMBL" id="JRKL02007031">
    <property type="protein sequence ID" value="KAF3948212.1"/>
    <property type="molecule type" value="Genomic_DNA"/>
</dbReference>
<dbReference type="InterPro" id="IPR029063">
    <property type="entry name" value="SAM-dependent_MTases_sf"/>
</dbReference>
<dbReference type="GO" id="GO:0008757">
    <property type="term" value="F:S-adenosylmethionine-dependent methyltransferase activity"/>
    <property type="evidence" value="ECO:0007669"/>
    <property type="project" value="TreeGrafter"/>
</dbReference>
<dbReference type="GO" id="GO:0008171">
    <property type="term" value="F:O-methyltransferase activity"/>
    <property type="evidence" value="ECO:0007669"/>
    <property type="project" value="InterPro"/>
</dbReference>
<keyword evidence="8" id="KW-1185">Reference proteome</keyword>
<dbReference type="InterPro" id="IPR050362">
    <property type="entry name" value="Cation-dep_OMT"/>
</dbReference>
<organism evidence="7 8">
    <name type="scientific">Castanea mollissima</name>
    <name type="common">Chinese chestnut</name>
    <dbReference type="NCBI Taxonomy" id="60419"/>
    <lineage>
        <taxon>Eukaryota</taxon>
        <taxon>Viridiplantae</taxon>
        <taxon>Streptophyta</taxon>
        <taxon>Embryophyta</taxon>
        <taxon>Tracheophyta</taxon>
        <taxon>Spermatophyta</taxon>
        <taxon>Magnoliopsida</taxon>
        <taxon>eudicotyledons</taxon>
        <taxon>Gunneridae</taxon>
        <taxon>Pentapetalae</taxon>
        <taxon>rosids</taxon>
        <taxon>fabids</taxon>
        <taxon>Fagales</taxon>
        <taxon>Fagaceae</taxon>
        <taxon>Castanea</taxon>
    </lineage>
</organism>
<dbReference type="Pfam" id="PF01596">
    <property type="entry name" value="Methyltransf_3"/>
    <property type="match status" value="1"/>
</dbReference>
<keyword evidence="4" id="KW-0949">S-adenosyl-L-methionine</keyword>
<dbReference type="CDD" id="cd02440">
    <property type="entry name" value="AdoMet_MTases"/>
    <property type="match status" value="1"/>
</dbReference>
<comment type="caution">
    <text evidence="7">The sequence shown here is derived from an EMBL/GenBank/DDBJ whole genome shotgun (WGS) entry which is preliminary data.</text>
</comment>
<comment type="similarity">
    <text evidence="6">Belongs to the class I-like SAM-binding methyltransferase superfamily. Cation-dependent O-methyltransferase family.</text>
</comment>
<sequence>DFKQTLSTKLNCDLHKEEKAPEKTILKNQALQKYILEKSYPREHEQLKELREATVKEHPFWSLMNVPVDEGLLISMLLKTMNAKKTIEIGVFTGYSLLVTALALPADGKIIAIDPNKEAYQTGLPFIQKAGVEHKINFIESEALPILNDLITNGKQEGAFDFALVDADKEGYVKYHELLLKLIKIGGIIAYDNTLWFGSVADPEEDKMEEFLRIGKKYFDELNSFLATDPRIESSLISIGDGLTLCRRIC</sequence>
<evidence type="ECO:0000256" key="6">
    <source>
        <dbReference type="ARBA" id="ARBA00023453"/>
    </source>
</evidence>
<evidence type="ECO:0008006" key="9">
    <source>
        <dbReference type="Google" id="ProtNLM"/>
    </source>
</evidence>
<feature type="non-terminal residue" evidence="7">
    <location>
        <position position="250"/>
    </location>
</feature>
<dbReference type="PANTHER" id="PTHR10509:SF34">
    <property type="entry name" value="TAPETUM-SPECIFIC METHYLTRANSFERASE 1"/>
    <property type="match status" value="1"/>
</dbReference>
<evidence type="ECO:0000256" key="5">
    <source>
        <dbReference type="ARBA" id="ARBA00022723"/>
    </source>
</evidence>
<dbReference type="AlphaFoldDB" id="A0A8J4QF88"/>
<dbReference type="PROSITE" id="PS51682">
    <property type="entry name" value="SAM_OMT_I"/>
    <property type="match status" value="1"/>
</dbReference>
<accession>A0A8J4QF88</accession>
<name>A0A8J4QF88_9ROSI</name>
<dbReference type="GO" id="GO:0032259">
    <property type="term" value="P:methylation"/>
    <property type="evidence" value="ECO:0007669"/>
    <property type="project" value="UniProtKB-KW"/>
</dbReference>
<keyword evidence="3" id="KW-0808">Transferase</keyword>
<evidence type="ECO:0000256" key="3">
    <source>
        <dbReference type="ARBA" id="ARBA00022679"/>
    </source>
</evidence>
<dbReference type="SUPFAM" id="SSF53335">
    <property type="entry name" value="S-adenosyl-L-methionine-dependent methyltransferases"/>
    <property type="match status" value="1"/>
</dbReference>
<keyword evidence="2" id="KW-0489">Methyltransferase</keyword>
<comment type="function">
    <text evidence="1">Methylates caffeoyl-CoA to feruloyl-CoA and 5-hydroxyferuloyl-CoA to sinapoyl-CoA. Plays a role in the synthesis of feruloylated polysaccharides. Involved in the reinforcement of the plant cell wall. Also involved in the responding to wounding or pathogen challenge by the increased formation of cell wall-bound ferulic acid polymers.</text>
</comment>
<reference evidence="7" key="1">
    <citation type="submission" date="2020-03" db="EMBL/GenBank/DDBJ databases">
        <title>Castanea mollissima Vanexum genome sequencing.</title>
        <authorList>
            <person name="Staton M."/>
        </authorList>
    </citation>
    <scope>NUCLEOTIDE SEQUENCE</scope>
    <source>
        <tissue evidence="7">Leaf</tissue>
    </source>
</reference>
<evidence type="ECO:0000313" key="8">
    <source>
        <dbReference type="Proteomes" id="UP000737018"/>
    </source>
</evidence>
<dbReference type="InterPro" id="IPR002935">
    <property type="entry name" value="SAM_O-MeTrfase"/>
</dbReference>
<evidence type="ECO:0000256" key="1">
    <source>
        <dbReference type="ARBA" id="ARBA00002334"/>
    </source>
</evidence>
<evidence type="ECO:0000256" key="2">
    <source>
        <dbReference type="ARBA" id="ARBA00022603"/>
    </source>
</evidence>
<dbReference type="Gene3D" id="3.40.50.150">
    <property type="entry name" value="Vaccinia Virus protein VP39"/>
    <property type="match status" value="1"/>
</dbReference>
<proteinExistence type="inferred from homology"/>
<keyword evidence="5" id="KW-0479">Metal-binding</keyword>
<gene>
    <name evidence="7" type="ORF">CMV_025765</name>
</gene>
<dbReference type="Proteomes" id="UP000737018">
    <property type="component" value="Unassembled WGS sequence"/>
</dbReference>
<evidence type="ECO:0000313" key="7">
    <source>
        <dbReference type="EMBL" id="KAF3948212.1"/>
    </source>
</evidence>
<evidence type="ECO:0000256" key="4">
    <source>
        <dbReference type="ARBA" id="ARBA00022691"/>
    </source>
</evidence>
<protein>
    <recommendedName>
        <fullName evidence="9">Caffeoyl-CoA O-methyltransferase</fullName>
    </recommendedName>
</protein>
<dbReference type="PANTHER" id="PTHR10509">
    <property type="entry name" value="O-METHYLTRANSFERASE-RELATED"/>
    <property type="match status" value="1"/>
</dbReference>
<dbReference type="GO" id="GO:0046872">
    <property type="term" value="F:metal ion binding"/>
    <property type="evidence" value="ECO:0007669"/>
    <property type="project" value="UniProtKB-KW"/>
</dbReference>
<dbReference type="OrthoDB" id="10251242at2759"/>